<dbReference type="RefSeq" id="XP_007414040.1">
    <property type="nucleotide sequence ID" value="XM_007413978.1"/>
</dbReference>
<dbReference type="KEGG" id="mlr:MELLADRAFT_91221"/>
<dbReference type="GeneID" id="18935825"/>
<organism evidence="3">
    <name type="scientific">Melampsora larici-populina (strain 98AG31 / pathotype 3-4-7)</name>
    <name type="common">Poplar leaf rust fungus</name>
    <dbReference type="NCBI Taxonomy" id="747676"/>
    <lineage>
        <taxon>Eukaryota</taxon>
        <taxon>Fungi</taxon>
        <taxon>Dikarya</taxon>
        <taxon>Basidiomycota</taxon>
        <taxon>Pucciniomycotina</taxon>
        <taxon>Pucciniomycetes</taxon>
        <taxon>Pucciniales</taxon>
        <taxon>Melampsoraceae</taxon>
        <taxon>Melampsora</taxon>
    </lineage>
</organism>
<evidence type="ECO:0000313" key="2">
    <source>
        <dbReference type="EMBL" id="EGG02638.1"/>
    </source>
</evidence>
<dbReference type="HOGENOM" id="CLU_1806596_0_0_1"/>
<dbReference type="AlphaFoldDB" id="F4RY95"/>
<dbReference type="VEuPathDB" id="FungiDB:MELLADRAFT_91221"/>
<proteinExistence type="predicted"/>
<dbReference type="InParanoid" id="F4RY95"/>
<evidence type="ECO:0000256" key="1">
    <source>
        <dbReference type="SAM" id="MobiDB-lite"/>
    </source>
</evidence>
<reference evidence="3" key="1">
    <citation type="journal article" date="2011" name="Proc. Natl. Acad. Sci. U.S.A.">
        <title>Obligate biotrophy features unraveled by the genomic analysis of rust fungi.</title>
        <authorList>
            <person name="Duplessis S."/>
            <person name="Cuomo C.A."/>
            <person name="Lin Y.-C."/>
            <person name="Aerts A."/>
            <person name="Tisserant E."/>
            <person name="Veneault-Fourrey C."/>
            <person name="Joly D.L."/>
            <person name="Hacquard S."/>
            <person name="Amselem J."/>
            <person name="Cantarel B.L."/>
            <person name="Chiu R."/>
            <person name="Coutinho P.M."/>
            <person name="Feau N."/>
            <person name="Field M."/>
            <person name="Frey P."/>
            <person name="Gelhaye E."/>
            <person name="Goldberg J."/>
            <person name="Grabherr M.G."/>
            <person name="Kodira C.D."/>
            <person name="Kohler A."/>
            <person name="Kuees U."/>
            <person name="Lindquist E.A."/>
            <person name="Lucas S.M."/>
            <person name="Mago R."/>
            <person name="Mauceli E."/>
            <person name="Morin E."/>
            <person name="Murat C."/>
            <person name="Pangilinan J.L."/>
            <person name="Park R."/>
            <person name="Pearson M."/>
            <person name="Quesneville H."/>
            <person name="Rouhier N."/>
            <person name="Sakthikumar S."/>
            <person name="Salamov A.A."/>
            <person name="Schmutz J."/>
            <person name="Selles B."/>
            <person name="Shapiro H."/>
            <person name="Tanguay P."/>
            <person name="Tuskan G.A."/>
            <person name="Henrissat B."/>
            <person name="Van de Peer Y."/>
            <person name="Rouze P."/>
            <person name="Ellis J.G."/>
            <person name="Dodds P.N."/>
            <person name="Schein J.E."/>
            <person name="Zhong S."/>
            <person name="Hamelin R.C."/>
            <person name="Grigoriev I.V."/>
            <person name="Szabo L.J."/>
            <person name="Martin F."/>
        </authorList>
    </citation>
    <scope>NUCLEOTIDE SEQUENCE [LARGE SCALE GENOMIC DNA]</scope>
    <source>
        <strain evidence="3">98AG31 / pathotype 3-4-7</strain>
    </source>
</reference>
<name>F4RY95_MELLP</name>
<dbReference type="EMBL" id="GL883129">
    <property type="protein sequence ID" value="EGG02638.1"/>
    <property type="molecule type" value="Genomic_DNA"/>
</dbReference>
<protein>
    <submittedName>
        <fullName evidence="2">Uncharacterized protein</fullName>
    </submittedName>
</protein>
<dbReference type="Proteomes" id="UP000001072">
    <property type="component" value="Unassembled WGS sequence"/>
</dbReference>
<gene>
    <name evidence="2" type="ORF">MELLADRAFT_91221</name>
</gene>
<sequence>MGGKKGRSIACPLGPSAKRRTQPTVQGSSRVIADLDASEARWLEQQSQSLANRPPPSNTAIQDEAMQPPPPDLFDPEEEYGHLSDINPDEAHLINHNILDDSNEEPPEVNNFGDYVKGANYKKSQIKEAQNWAKVFGPMFLDSMVGSKRTTSSMGSRNLES</sequence>
<accession>F4RY95</accession>
<keyword evidence="3" id="KW-1185">Reference proteome</keyword>
<dbReference type="OrthoDB" id="10474060at2759"/>
<feature type="region of interest" description="Disordered" evidence="1">
    <location>
        <begin position="1"/>
        <end position="89"/>
    </location>
</feature>
<evidence type="ECO:0000313" key="3">
    <source>
        <dbReference type="Proteomes" id="UP000001072"/>
    </source>
</evidence>